<organism evidence="1 2">
    <name type="scientific">Solanum tuberosum</name>
    <name type="common">Potato</name>
    <dbReference type="NCBI Taxonomy" id="4113"/>
    <lineage>
        <taxon>Eukaryota</taxon>
        <taxon>Viridiplantae</taxon>
        <taxon>Streptophyta</taxon>
        <taxon>Embryophyta</taxon>
        <taxon>Tracheophyta</taxon>
        <taxon>Spermatophyta</taxon>
        <taxon>Magnoliopsida</taxon>
        <taxon>eudicotyledons</taxon>
        <taxon>Gunneridae</taxon>
        <taxon>Pentapetalae</taxon>
        <taxon>asterids</taxon>
        <taxon>lamiids</taxon>
        <taxon>Solanales</taxon>
        <taxon>Solanaceae</taxon>
        <taxon>Solanoideae</taxon>
        <taxon>Solaneae</taxon>
        <taxon>Solanum</taxon>
    </lineage>
</organism>
<sequence>MWCIWSNRKNRGLLRTRKTGPKKVMAQLQHWKRRNQKISVRGLSRARKTGMIQMLYF</sequence>
<dbReference type="PaxDb" id="4113-PGSC0003DMT400042148"/>
<evidence type="ECO:0000313" key="1">
    <source>
        <dbReference type="EnsemblPlants" id="PGSC0003DMT400042148"/>
    </source>
</evidence>
<accession>M1BCK4</accession>
<keyword evidence="2" id="KW-1185">Reference proteome</keyword>
<dbReference type="Gramene" id="PGSC0003DMT400042148">
    <property type="protein sequence ID" value="PGSC0003DMT400042148"/>
    <property type="gene ID" value="PGSC0003DMG400016347"/>
</dbReference>
<reference evidence="1" key="2">
    <citation type="submission" date="2015-06" db="UniProtKB">
        <authorList>
            <consortium name="EnsemblPlants"/>
        </authorList>
    </citation>
    <scope>IDENTIFICATION</scope>
    <source>
        <strain evidence="1">DM1-3 516 R44</strain>
    </source>
</reference>
<evidence type="ECO:0000313" key="2">
    <source>
        <dbReference type="Proteomes" id="UP000011115"/>
    </source>
</evidence>
<proteinExistence type="predicted"/>
<dbReference type="Proteomes" id="UP000011115">
    <property type="component" value="Unassembled WGS sequence"/>
</dbReference>
<dbReference type="HOGENOM" id="CLU_3000230_0_0_1"/>
<reference evidence="2" key="1">
    <citation type="journal article" date="2011" name="Nature">
        <title>Genome sequence and analysis of the tuber crop potato.</title>
        <authorList>
            <consortium name="The Potato Genome Sequencing Consortium"/>
        </authorList>
    </citation>
    <scope>NUCLEOTIDE SEQUENCE [LARGE SCALE GENOMIC DNA]</scope>
    <source>
        <strain evidence="2">cv. DM1-3 516 R44</strain>
    </source>
</reference>
<dbReference type="InParanoid" id="M1BCK4"/>
<name>M1BCK4_SOLTU</name>
<dbReference type="EnsemblPlants" id="PGSC0003DMT400042148">
    <property type="protein sequence ID" value="PGSC0003DMT400042148"/>
    <property type="gene ID" value="PGSC0003DMG400016347"/>
</dbReference>
<dbReference type="AlphaFoldDB" id="M1BCK4"/>
<protein>
    <submittedName>
        <fullName evidence="1">Uncharacterized protein</fullName>
    </submittedName>
</protein>